<sequence length="142" mass="15295">MLKQRNDLSGTAIVADWALQEAREHLDETGLGERAAVQQLGAQMPEVETLIICAIGEHWTDAVVESVVAAQQADDIWLIELVARPESPEIAEDAMLLDIGFGMRGGQAADLAENLAEYGLRALQTLTTRTGLRLTRFGAGPA</sequence>
<accession>G4R9V5</accession>
<dbReference type="AlphaFoldDB" id="G4R9V5"/>
<dbReference type="HOGENOM" id="CLU_1813982_0_0_5"/>
<reference evidence="1 2" key="1">
    <citation type="journal article" date="2012" name="J. Bacteriol.">
        <title>Complete genome sequence of Pelagibacterium halotolerans B2T.</title>
        <authorList>
            <person name="Huo Y.Y."/>
            <person name="Cheng H."/>
            <person name="Han X.F."/>
            <person name="Jiang X.W."/>
            <person name="Sun C."/>
            <person name="Zhang X.Q."/>
            <person name="Zhu X.F."/>
            <person name="Liu Y.F."/>
            <person name="Li P.F."/>
            <person name="Ni P.X."/>
            <person name="Wu M."/>
        </authorList>
    </citation>
    <scope>NUCLEOTIDE SEQUENCE [LARGE SCALE GENOMIC DNA]</scope>
    <source>
        <strain evidence="2">DSM 22347 / JCM 15775 / CGMCC 1.7692 / B2</strain>
    </source>
</reference>
<evidence type="ECO:0000313" key="1">
    <source>
        <dbReference type="EMBL" id="AEQ52482.1"/>
    </source>
</evidence>
<gene>
    <name evidence="1" type="ordered locus">KKY_2474</name>
</gene>
<dbReference type="Proteomes" id="UP000008850">
    <property type="component" value="Chromosome"/>
</dbReference>
<protein>
    <submittedName>
        <fullName evidence="1">Uncharacterized protein</fullName>
    </submittedName>
</protein>
<dbReference type="RefSeq" id="WP_014131631.1">
    <property type="nucleotide sequence ID" value="NC_016078.1"/>
</dbReference>
<keyword evidence="2" id="KW-1185">Reference proteome</keyword>
<dbReference type="STRING" id="1082931.KKY_2474"/>
<proteinExistence type="predicted"/>
<dbReference type="EMBL" id="CP003075">
    <property type="protein sequence ID" value="AEQ52482.1"/>
    <property type="molecule type" value="Genomic_DNA"/>
</dbReference>
<evidence type="ECO:0000313" key="2">
    <source>
        <dbReference type="Proteomes" id="UP000008850"/>
    </source>
</evidence>
<dbReference type="KEGG" id="phl:KKY_2474"/>
<organism evidence="1 2">
    <name type="scientific">Pelagibacterium halotolerans (strain DSM 22347 / JCM 15775 / CGMCC 1.7692 / B2)</name>
    <dbReference type="NCBI Taxonomy" id="1082931"/>
    <lineage>
        <taxon>Bacteria</taxon>
        <taxon>Pseudomonadati</taxon>
        <taxon>Pseudomonadota</taxon>
        <taxon>Alphaproteobacteria</taxon>
        <taxon>Hyphomicrobiales</taxon>
        <taxon>Devosiaceae</taxon>
        <taxon>Pelagibacterium</taxon>
    </lineage>
</organism>
<name>G4R9V5_PELHB</name>